<dbReference type="InterPro" id="IPR011777">
    <property type="entry name" value="Geranylgeranyl_Rdtase_fam"/>
</dbReference>
<dbReference type="GO" id="GO:0071949">
    <property type="term" value="F:FAD binding"/>
    <property type="evidence" value="ECO:0007669"/>
    <property type="project" value="InterPro"/>
</dbReference>
<protein>
    <submittedName>
        <fullName evidence="2">Menaquinone reductase</fullName>
        <ecNumber evidence="2">1.3.-.-</ecNumber>
    </submittedName>
</protein>
<dbReference type="EC" id="1.3.-.-" evidence="2"/>
<dbReference type="OrthoDB" id="9782160at2"/>
<dbReference type="GO" id="GO:0016628">
    <property type="term" value="F:oxidoreductase activity, acting on the CH-CH group of donors, NAD or NADP as acceptor"/>
    <property type="evidence" value="ECO:0007669"/>
    <property type="project" value="InterPro"/>
</dbReference>
<dbReference type="EMBL" id="CP031423">
    <property type="protein sequence ID" value="AZS38127.1"/>
    <property type="molecule type" value="Genomic_DNA"/>
</dbReference>
<dbReference type="KEGG" id="mlv:CVS47_02778"/>
<evidence type="ECO:0000313" key="2">
    <source>
        <dbReference type="EMBL" id="AZS38127.1"/>
    </source>
</evidence>
<keyword evidence="3" id="KW-1185">Reference proteome</keyword>
<sequence>MTHEESDSERWDVIVVGAGPAGCAAAVAACRTRPGARVLLLDRSDFPRDKVCGDGIAAEAFDVLAELGMDAAAIADGYPPVERLRLAAPGGTEVERPLARPAHVIPRRVLDARIVAEALRQGVVLRQHAVRSVESTPDGVTVDGLRADVVVGADGAESVVRRALHPAPPAGTVALAFRAYADEPAGQTGTQVITMTSAHWPAYAWSFPDGTGRANVGYGEVLTAAPPSRAAMLERWDALAPAGGPRDALRAHRLPLSTGRPPIPDGRILLVGDAQCLINPLTGEGIFYAVRSGQLAGRAALAGARAGTLYRRAMRGALGRHFRHTTLLARGTRAPRIIDAAVRACRRDQRVFDDLLRIGLADGLLTPRLVTGLRR</sequence>
<dbReference type="InterPro" id="IPR036188">
    <property type="entry name" value="FAD/NAD-bd_sf"/>
</dbReference>
<dbReference type="AlphaFoldDB" id="A0A3S9WDY1"/>
<organism evidence="2 3">
    <name type="scientific">Microbacterium lemovicicum</name>
    <dbReference type="NCBI Taxonomy" id="1072463"/>
    <lineage>
        <taxon>Bacteria</taxon>
        <taxon>Bacillati</taxon>
        <taxon>Actinomycetota</taxon>
        <taxon>Actinomycetes</taxon>
        <taxon>Micrococcales</taxon>
        <taxon>Microbacteriaceae</taxon>
        <taxon>Microbacterium</taxon>
    </lineage>
</organism>
<dbReference type="Pfam" id="PF01494">
    <property type="entry name" value="FAD_binding_3"/>
    <property type="match status" value="1"/>
</dbReference>
<dbReference type="SUPFAM" id="SSF51905">
    <property type="entry name" value="FAD/NAD(P)-binding domain"/>
    <property type="match status" value="1"/>
</dbReference>
<evidence type="ECO:0000259" key="1">
    <source>
        <dbReference type="Pfam" id="PF01494"/>
    </source>
</evidence>
<dbReference type="NCBIfam" id="TIGR02032">
    <property type="entry name" value="GG-red-SF"/>
    <property type="match status" value="1"/>
</dbReference>
<keyword evidence="2" id="KW-0560">Oxidoreductase</keyword>
<dbReference type="PANTHER" id="PTHR42685">
    <property type="entry name" value="GERANYLGERANYL DIPHOSPHATE REDUCTASE"/>
    <property type="match status" value="1"/>
</dbReference>
<dbReference type="InterPro" id="IPR002938">
    <property type="entry name" value="FAD-bd"/>
</dbReference>
<dbReference type="RefSeq" id="WP_127096597.1">
    <property type="nucleotide sequence ID" value="NZ_CP031423.1"/>
</dbReference>
<dbReference type="InterPro" id="IPR050407">
    <property type="entry name" value="Geranylgeranyl_reductase"/>
</dbReference>
<evidence type="ECO:0000313" key="3">
    <source>
        <dbReference type="Proteomes" id="UP000276888"/>
    </source>
</evidence>
<feature type="domain" description="FAD-binding" evidence="1">
    <location>
        <begin position="11"/>
        <end position="165"/>
    </location>
</feature>
<dbReference type="PRINTS" id="PR00420">
    <property type="entry name" value="RNGMNOXGNASE"/>
</dbReference>
<dbReference type="Gene3D" id="3.50.50.60">
    <property type="entry name" value="FAD/NAD(P)-binding domain"/>
    <property type="match status" value="1"/>
</dbReference>
<dbReference type="Proteomes" id="UP000276888">
    <property type="component" value="Chromosome"/>
</dbReference>
<reference evidence="2 3" key="1">
    <citation type="submission" date="2018-08" db="EMBL/GenBank/DDBJ databases">
        <title>Microbacterium lemovicicum sp. nov., a bacterium isolated from a natural uranium-rich soil.</title>
        <authorList>
            <person name="ORTET P."/>
        </authorList>
    </citation>
    <scope>NUCLEOTIDE SEQUENCE [LARGE SCALE GENOMIC DNA]</scope>
    <source>
        <strain evidence="2 3">Viu22</strain>
    </source>
</reference>
<proteinExistence type="predicted"/>
<name>A0A3S9WDY1_9MICO</name>
<gene>
    <name evidence="2" type="primary">menJ</name>
    <name evidence="2" type="ORF">CVS47_02778</name>
</gene>
<accession>A0A3S9WDY1</accession>
<dbReference type="PANTHER" id="PTHR42685:SF22">
    <property type="entry name" value="CONDITIONED MEDIUM FACTOR RECEPTOR 1"/>
    <property type="match status" value="1"/>
</dbReference>